<dbReference type="InterPro" id="IPR033121">
    <property type="entry name" value="PEPTIDASE_A1"/>
</dbReference>
<dbReference type="EMBL" id="JABSTU010000010">
    <property type="protein sequence ID" value="KAH8018363.1"/>
    <property type="molecule type" value="Genomic_DNA"/>
</dbReference>
<dbReference type="PANTHER" id="PTHR47966">
    <property type="entry name" value="BETA-SITE APP-CLEAVING ENZYME, ISOFORM A-RELATED"/>
    <property type="match status" value="1"/>
</dbReference>
<gene>
    <name evidence="3" type="ORF">HPB51_003533</name>
</gene>
<dbReference type="PANTHER" id="PTHR47966:SF51">
    <property type="entry name" value="BETA-SITE APP-CLEAVING ENZYME, ISOFORM A-RELATED"/>
    <property type="match status" value="1"/>
</dbReference>
<feature type="domain" description="Peptidase A1" evidence="2">
    <location>
        <begin position="1"/>
        <end position="71"/>
    </location>
</feature>
<keyword evidence="4" id="KW-1185">Reference proteome</keyword>
<dbReference type="Pfam" id="PF00026">
    <property type="entry name" value="Asp"/>
    <property type="match status" value="1"/>
</dbReference>
<dbReference type="VEuPathDB" id="VectorBase:LOC119177014"/>
<protein>
    <recommendedName>
        <fullName evidence="2">Peptidase A1 domain-containing protein</fullName>
    </recommendedName>
</protein>
<evidence type="ECO:0000313" key="3">
    <source>
        <dbReference type="EMBL" id="KAH8018363.1"/>
    </source>
</evidence>
<dbReference type="GO" id="GO:0004190">
    <property type="term" value="F:aspartic-type endopeptidase activity"/>
    <property type="evidence" value="ECO:0007669"/>
    <property type="project" value="InterPro"/>
</dbReference>
<evidence type="ECO:0000256" key="1">
    <source>
        <dbReference type="ARBA" id="ARBA00007447"/>
    </source>
</evidence>
<dbReference type="Proteomes" id="UP000821866">
    <property type="component" value="Chromosome 8"/>
</dbReference>
<evidence type="ECO:0000313" key="4">
    <source>
        <dbReference type="Proteomes" id="UP000821866"/>
    </source>
</evidence>
<name>A0A9J6D8D8_RHIMP</name>
<evidence type="ECO:0000259" key="2">
    <source>
        <dbReference type="PROSITE" id="PS51767"/>
    </source>
</evidence>
<sequence>MPKISFTIAGKEFTMTADQYIIQVQGSKKVKCYSGFAVSDTPTKKFWVLGQVFIGSFYTIFDRGSDRIGFATVA</sequence>
<proteinExistence type="inferred from homology"/>
<comment type="similarity">
    <text evidence="1">Belongs to the peptidase A1 family.</text>
</comment>
<dbReference type="Gene3D" id="2.40.70.10">
    <property type="entry name" value="Acid Proteases"/>
    <property type="match status" value="1"/>
</dbReference>
<dbReference type="InterPro" id="IPR001461">
    <property type="entry name" value="Aspartic_peptidase_A1"/>
</dbReference>
<dbReference type="PROSITE" id="PS51767">
    <property type="entry name" value="PEPTIDASE_A1"/>
    <property type="match status" value="1"/>
</dbReference>
<comment type="caution">
    <text evidence="3">The sequence shown here is derived from an EMBL/GenBank/DDBJ whole genome shotgun (WGS) entry which is preliminary data.</text>
</comment>
<accession>A0A9J6D8D8</accession>
<organism evidence="3 4">
    <name type="scientific">Rhipicephalus microplus</name>
    <name type="common">Cattle tick</name>
    <name type="synonym">Boophilus microplus</name>
    <dbReference type="NCBI Taxonomy" id="6941"/>
    <lineage>
        <taxon>Eukaryota</taxon>
        <taxon>Metazoa</taxon>
        <taxon>Ecdysozoa</taxon>
        <taxon>Arthropoda</taxon>
        <taxon>Chelicerata</taxon>
        <taxon>Arachnida</taxon>
        <taxon>Acari</taxon>
        <taxon>Parasitiformes</taxon>
        <taxon>Ixodida</taxon>
        <taxon>Ixodoidea</taxon>
        <taxon>Ixodidae</taxon>
        <taxon>Rhipicephalinae</taxon>
        <taxon>Rhipicephalus</taxon>
        <taxon>Boophilus</taxon>
    </lineage>
</organism>
<reference evidence="3" key="1">
    <citation type="journal article" date="2020" name="Cell">
        <title>Large-Scale Comparative Analyses of Tick Genomes Elucidate Their Genetic Diversity and Vector Capacities.</title>
        <authorList>
            <consortium name="Tick Genome and Microbiome Consortium (TIGMIC)"/>
            <person name="Jia N."/>
            <person name="Wang J."/>
            <person name="Shi W."/>
            <person name="Du L."/>
            <person name="Sun Y."/>
            <person name="Zhan W."/>
            <person name="Jiang J.F."/>
            <person name="Wang Q."/>
            <person name="Zhang B."/>
            <person name="Ji P."/>
            <person name="Bell-Sakyi L."/>
            <person name="Cui X.M."/>
            <person name="Yuan T.T."/>
            <person name="Jiang B.G."/>
            <person name="Yang W.F."/>
            <person name="Lam T.T."/>
            <person name="Chang Q.C."/>
            <person name="Ding S.J."/>
            <person name="Wang X.J."/>
            <person name="Zhu J.G."/>
            <person name="Ruan X.D."/>
            <person name="Zhao L."/>
            <person name="Wei J.T."/>
            <person name="Ye R.Z."/>
            <person name="Que T.C."/>
            <person name="Du C.H."/>
            <person name="Zhou Y.H."/>
            <person name="Cheng J.X."/>
            <person name="Dai P.F."/>
            <person name="Guo W.B."/>
            <person name="Han X.H."/>
            <person name="Huang E.J."/>
            <person name="Li L.F."/>
            <person name="Wei W."/>
            <person name="Gao Y.C."/>
            <person name="Liu J.Z."/>
            <person name="Shao H.Z."/>
            <person name="Wang X."/>
            <person name="Wang C.C."/>
            <person name="Yang T.C."/>
            <person name="Huo Q.B."/>
            <person name="Li W."/>
            <person name="Chen H.Y."/>
            <person name="Chen S.E."/>
            <person name="Zhou L.G."/>
            <person name="Ni X.B."/>
            <person name="Tian J.H."/>
            <person name="Sheng Y."/>
            <person name="Liu T."/>
            <person name="Pan Y.S."/>
            <person name="Xia L.Y."/>
            <person name="Li J."/>
            <person name="Zhao F."/>
            <person name="Cao W.C."/>
        </authorList>
    </citation>
    <scope>NUCLEOTIDE SEQUENCE</scope>
    <source>
        <strain evidence="3">Rmic-2018</strain>
    </source>
</reference>
<reference evidence="3" key="2">
    <citation type="submission" date="2021-09" db="EMBL/GenBank/DDBJ databases">
        <authorList>
            <person name="Jia N."/>
            <person name="Wang J."/>
            <person name="Shi W."/>
            <person name="Du L."/>
            <person name="Sun Y."/>
            <person name="Zhan W."/>
            <person name="Jiang J."/>
            <person name="Wang Q."/>
            <person name="Zhang B."/>
            <person name="Ji P."/>
            <person name="Sakyi L.B."/>
            <person name="Cui X."/>
            <person name="Yuan T."/>
            <person name="Jiang B."/>
            <person name="Yang W."/>
            <person name="Lam T.T.-Y."/>
            <person name="Chang Q."/>
            <person name="Ding S."/>
            <person name="Wang X."/>
            <person name="Zhu J."/>
            <person name="Ruan X."/>
            <person name="Zhao L."/>
            <person name="Wei J."/>
            <person name="Que T."/>
            <person name="Du C."/>
            <person name="Cheng J."/>
            <person name="Dai P."/>
            <person name="Han X."/>
            <person name="Huang E."/>
            <person name="Gao Y."/>
            <person name="Liu J."/>
            <person name="Shao H."/>
            <person name="Ye R."/>
            <person name="Li L."/>
            <person name="Wei W."/>
            <person name="Wang X."/>
            <person name="Wang C."/>
            <person name="Huo Q."/>
            <person name="Li W."/>
            <person name="Guo W."/>
            <person name="Chen H."/>
            <person name="Chen S."/>
            <person name="Zhou L."/>
            <person name="Zhou L."/>
            <person name="Ni X."/>
            <person name="Tian J."/>
            <person name="Zhou Y."/>
            <person name="Sheng Y."/>
            <person name="Liu T."/>
            <person name="Pan Y."/>
            <person name="Xia L."/>
            <person name="Li J."/>
            <person name="Zhao F."/>
            <person name="Cao W."/>
        </authorList>
    </citation>
    <scope>NUCLEOTIDE SEQUENCE</scope>
    <source>
        <strain evidence="3">Rmic-2018</strain>
        <tissue evidence="3">Larvae</tissue>
    </source>
</reference>
<dbReference type="SUPFAM" id="SSF50630">
    <property type="entry name" value="Acid proteases"/>
    <property type="match status" value="1"/>
</dbReference>
<dbReference type="AlphaFoldDB" id="A0A9J6D8D8"/>
<dbReference type="InterPro" id="IPR021109">
    <property type="entry name" value="Peptidase_aspartic_dom_sf"/>
</dbReference>
<dbReference type="GO" id="GO:0006508">
    <property type="term" value="P:proteolysis"/>
    <property type="evidence" value="ECO:0007669"/>
    <property type="project" value="InterPro"/>
</dbReference>